<evidence type="ECO:0000313" key="3">
    <source>
        <dbReference type="EMBL" id="ACK65987.1"/>
    </source>
</evidence>
<dbReference type="Proteomes" id="UP000008204">
    <property type="component" value="Chromosome"/>
</dbReference>
<keyword evidence="1" id="KW-0472">Membrane</keyword>
<dbReference type="eggNOG" id="ENOG5032VI3">
    <property type="taxonomic scope" value="Bacteria"/>
</dbReference>
<feature type="transmembrane region" description="Helical" evidence="1">
    <location>
        <begin position="15"/>
        <end position="37"/>
    </location>
</feature>
<keyword evidence="1" id="KW-0812">Transmembrane</keyword>
<keyword evidence="4" id="KW-1185">Reference proteome</keyword>
<dbReference type="RefSeq" id="WP_012595259.1">
    <property type="nucleotide sequence ID" value="NC_011726.1"/>
</dbReference>
<dbReference type="EMBL" id="CP001287">
    <property type="protein sequence ID" value="ACK65987.1"/>
    <property type="molecule type" value="Genomic_DNA"/>
</dbReference>
<evidence type="ECO:0000259" key="2">
    <source>
        <dbReference type="Pfam" id="PF10882"/>
    </source>
</evidence>
<dbReference type="OrthoDB" id="582319at2"/>
<reference evidence="4" key="1">
    <citation type="journal article" date="2011" name="MBio">
        <title>Novel metabolic attributes of the genus Cyanothece, comprising a group of unicellular nitrogen-fixing Cyanobacteria.</title>
        <authorList>
            <person name="Bandyopadhyay A."/>
            <person name="Elvitigala T."/>
            <person name="Welsh E."/>
            <person name="Stockel J."/>
            <person name="Liberton M."/>
            <person name="Min H."/>
            <person name="Sherman L.A."/>
            <person name="Pakrasi H.B."/>
        </authorList>
    </citation>
    <scope>NUCLEOTIDE SEQUENCE [LARGE SCALE GENOMIC DNA]</scope>
    <source>
        <strain evidence="4">PCC 8801</strain>
    </source>
</reference>
<evidence type="ECO:0000256" key="1">
    <source>
        <dbReference type="SAM" id="Phobius"/>
    </source>
</evidence>
<dbReference type="AlphaFoldDB" id="B7JY23"/>
<feature type="domain" description="Bacterial Pleckstrin homology" evidence="2">
    <location>
        <begin position="43"/>
        <end position="147"/>
    </location>
</feature>
<dbReference type="KEGG" id="cyp:PCC8801_1949"/>
<keyword evidence="1" id="KW-1133">Transmembrane helix</keyword>
<name>B7JY23_RIPO1</name>
<evidence type="ECO:0000313" key="4">
    <source>
        <dbReference type="Proteomes" id="UP000008204"/>
    </source>
</evidence>
<dbReference type="HOGENOM" id="CLU_123935_0_0_3"/>
<protein>
    <recommendedName>
        <fullName evidence="2">Bacterial Pleckstrin homology domain-containing protein</fullName>
    </recommendedName>
</protein>
<dbReference type="Pfam" id="PF10882">
    <property type="entry name" value="bPH_5"/>
    <property type="match status" value="1"/>
</dbReference>
<gene>
    <name evidence="3" type="ordered locus">PCC8801_1949</name>
</gene>
<sequence length="150" mass="16950">MTQVFPIVPASSKTLWTIGVFALFMLVLLCFSLFIVYSSQQVQFEIDPQKLTIRGDLYGRTIPLTSLVLDEAKLVNLNNPSPYQPAWRTNGIGLPGYLSGWFKLKNGEKALLFVTKFQEVVYLPTQQGYALLMSAREPSNFLETLQRLAK</sequence>
<organism evidence="3 4">
    <name type="scientific">Rippkaea orientalis (strain PCC 8801 / RF-1)</name>
    <name type="common">Cyanothece sp. (strain PCC 8801)</name>
    <dbReference type="NCBI Taxonomy" id="41431"/>
    <lineage>
        <taxon>Bacteria</taxon>
        <taxon>Bacillati</taxon>
        <taxon>Cyanobacteriota</taxon>
        <taxon>Cyanophyceae</taxon>
        <taxon>Oscillatoriophycideae</taxon>
        <taxon>Chroococcales</taxon>
        <taxon>Aphanothecaceae</taxon>
        <taxon>Rippkaea</taxon>
        <taxon>Rippkaea orientalis</taxon>
    </lineage>
</organism>
<dbReference type="InterPro" id="IPR027783">
    <property type="entry name" value="Bacterial_PH-related"/>
</dbReference>
<accession>B7JY23</accession>
<proteinExistence type="predicted"/>